<evidence type="ECO:0000313" key="2">
    <source>
        <dbReference type="EMBL" id="OCX17573.1"/>
    </source>
</evidence>
<dbReference type="NCBIfam" id="TIGR02218">
    <property type="entry name" value="phg_TIGR02218"/>
    <property type="match status" value="1"/>
</dbReference>
<reference evidence="2 3" key="1">
    <citation type="submission" date="2016-08" db="EMBL/GenBank/DDBJ databases">
        <title>Whole genome sequence of Mesorhizobium sp. strain UASWS1009 isolated from industrial sewage.</title>
        <authorList>
            <person name="Crovadore J."/>
            <person name="Calmin G."/>
            <person name="Chablais R."/>
            <person name="Cochard B."/>
            <person name="Lefort F."/>
        </authorList>
    </citation>
    <scope>NUCLEOTIDE SEQUENCE [LARGE SCALE GENOMIC DNA]</scope>
    <source>
        <strain evidence="2 3">UASWS1009</strain>
    </source>
</reference>
<dbReference type="Proteomes" id="UP000094412">
    <property type="component" value="Unassembled WGS sequence"/>
</dbReference>
<gene>
    <name evidence="2" type="ORF">QV13_12505</name>
</gene>
<organism evidence="2 3">
    <name type="scientific">Mesorhizobium hungaricum</name>
    <dbReference type="NCBI Taxonomy" id="1566387"/>
    <lineage>
        <taxon>Bacteria</taxon>
        <taxon>Pseudomonadati</taxon>
        <taxon>Pseudomonadota</taxon>
        <taxon>Alphaproteobacteria</taxon>
        <taxon>Hyphomicrobiales</taxon>
        <taxon>Phyllobacteriaceae</taxon>
        <taxon>Mesorhizobium</taxon>
    </lineage>
</organism>
<dbReference type="InterPro" id="IPR018964">
    <property type="entry name" value="Phage_phiJL001_Gp84_C"/>
</dbReference>
<accession>A0A1C2DSC8</accession>
<dbReference type="Pfam" id="PF09931">
    <property type="entry name" value="Phage_phiJL001_Gp84_N"/>
    <property type="match status" value="1"/>
</dbReference>
<sequence>MMALPAGLAALVASGVTTLCHCWRFQRRDGLVLGFTDHDRDLVFGGVTYQAETGFTAAETESSLGLAVDTDEVSGAVSADAIADADIALGLWDDADVEVWIVDWTQVDNRLLERAGSLGEVTRGDLAYEAEIRGLVHRLNQDEGSTYQRQCDAVLGDARCGVDLTNPARRGAGTVLGASDDRLLVVSGLAGFASDLFTHGVLAWTAGANKGARVELRGHAGDRLVLWRRAARPVVAGDAFVVTAGCARTFDMCRSRFGNGANFRGFPHIPGNDFALGIAKKSEVNDGSSFFR</sequence>
<dbReference type="RefSeq" id="WP_024922170.1">
    <property type="nucleotide sequence ID" value="NZ_MDEO01000032.1"/>
</dbReference>
<dbReference type="InterPro" id="IPR011928">
    <property type="entry name" value="Phage_phiJL001_Gp84"/>
</dbReference>
<evidence type="ECO:0000259" key="1">
    <source>
        <dbReference type="Pfam" id="PF09356"/>
    </source>
</evidence>
<dbReference type="AlphaFoldDB" id="A0A1C2DSC8"/>
<name>A0A1C2DSC8_9HYPH</name>
<dbReference type="EMBL" id="MDEO01000032">
    <property type="protein sequence ID" value="OCX17573.1"/>
    <property type="molecule type" value="Genomic_DNA"/>
</dbReference>
<evidence type="ECO:0000313" key="3">
    <source>
        <dbReference type="Proteomes" id="UP000094412"/>
    </source>
</evidence>
<dbReference type="Pfam" id="PF09356">
    <property type="entry name" value="Phage_BR0599"/>
    <property type="match status" value="1"/>
</dbReference>
<dbReference type="OrthoDB" id="1633386at2"/>
<protein>
    <submittedName>
        <fullName evidence="2">Beta tubulin</fullName>
    </submittedName>
</protein>
<feature type="domain" description="Bacteriophage phiJL001 Gp84 C-terminal" evidence="1">
    <location>
        <begin position="196"/>
        <end position="273"/>
    </location>
</feature>
<comment type="caution">
    <text evidence="2">The sequence shown here is derived from an EMBL/GenBank/DDBJ whole genome shotgun (WGS) entry which is preliminary data.</text>
</comment>
<proteinExistence type="predicted"/>
<keyword evidence="3" id="KW-1185">Reference proteome</keyword>
<dbReference type="STRING" id="1566387.QV13_12505"/>